<gene>
    <name evidence="2" type="ORF">K444DRAFT_608881</name>
</gene>
<reference evidence="2 3" key="1">
    <citation type="submission" date="2016-04" db="EMBL/GenBank/DDBJ databases">
        <title>A degradative enzymes factory behind the ericoid mycorrhizal symbiosis.</title>
        <authorList>
            <consortium name="DOE Joint Genome Institute"/>
            <person name="Martino E."/>
            <person name="Morin E."/>
            <person name="Grelet G."/>
            <person name="Kuo A."/>
            <person name="Kohler A."/>
            <person name="Daghino S."/>
            <person name="Barry K."/>
            <person name="Choi C."/>
            <person name="Cichocki N."/>
            <person name="Clum A."/>
            <person name="Copeland A."/>
            <person name="Hainaut M."/>
            <person name="Haridas S."/>
            <person name="Labutti K."/>
            <person name="Lindquist E."/>
            <person name="Lipzen A."/>
            <person name="Khouja H.-R."/>
            <person name="Murat C."/>
            <person name="Ohm R."/>
            <person name="Olson A."/>
            <person name="Spatafora J."/>
            <person name="Veneault-Fourrey C."/>
            <person name="Henrissat B."/>
            <person name="Grigoriev I."/>
            <person name="Martin F."/>
            <person name="Perotto S."/>
        </authorList>
    </citation>
    <scope>NUCLEOTIDE SEQUENCE [LARGE SCALE GENOMIC DNA]</scope>
    <source>
        <strain evidence="2 3">E</strain>
    </source>
</reference>
<protein>
    <recommendedName>
        <fullName evidence="1">Heterokaryon incompatibility domain-containing protein</fullName>
    </recommendedName>
</protein>
<dbReference type="InterPro" id="IPR010730">
    <property type="entry name" value="HET"/>
</dbReference>
<name>A0A2J6TQA2_9HELO</name>
<dbReference type="Pfam" id="PF06985">
    <property type="entry name" value="HET"/>
    <property type="match status" value="1"/>
</dbReference>
<dbReference type="InterPro" id="IPR052895">
    <property type="entry name" value="HetReg/Transcr_Mod"/>
</dbReference>
<dbReference type="AlphaFoldDB" id="A0A2J6TQA2"/>
<dbReference type="InParanoid" id="A0A2J6TQA2"/>
<accession>A0A2J6TQA2</accession>
<dbReference type="RefSeq" id="XP_024742095.1">
    <property type="nucleotide sequence ID" value="XM_024879464.1"/>
</dbReference>
<evidence type="ECO:0000313" key="2">
    <source>
        <dbReference type="EMBL" id="PMD65191.1"/>
    </source>
</evidence>
<evidence type="ECO:0000313" key="3">
    <source>
        <dbReference type="Proteomes" id="UP000235371"/>
    </source>
</evidence>
<keyword evidence="3" id="KW-1185">Reference proteome</keyword>
<dbReference type="EMBL" id="KZ613747">
    <property type="protein sequence ID" value="PMD65191.1"/>
    <property type="molecule type" value="Genomic_DNA"/>
</dbReference>
<dbReference type="Proteomes" id="UP000235371">
    <property type="component" value="Unassembled WGS sequence"/>
</dbReference>
<dbReference type="STRING" id="1095630.A0A2J6TQA2"/>
<dbReference type="PANTHER" id="PTHR24148:SF73">
    <property type="entry name" value="HET DOMAIN PROTEIN (AFU_ORTHOLOGUE AFUA_8G01020)"/>
    <property type="match status" value="1"/>
</dbReference>
<dbReference type="GeneID" id="36587541"/>
<sequence>MQSLLLKQNPSRILEADQMAHNFQKDVQGQNSPMTGTAGEAPDIANQNAIRLSQCSTVPQLTAELFPVFTNARSRTGERAKMKNDIYKTFGDIYDDNPARLTHDIIEIAKHTVSQESMHAWASNLRFLTAGPPSNSSSALAGEASNAIPCACEDWPAFEADHHYTKLHLTAYGQLNTCPHYVAVSYCWQHASSSSEVKDGPYPVSTTRGVRPGRAPGDVVKRAVNFAASRGVKFIWIDQECIEQDDREDKELGVQSMDLVYQRSFYPLGLFEVKIERQNQMDAMAQAIGRRNREGDEKGVGQRLDVFFENQEPVTEEELRSLTEVFELLATDRWLRRAWILQETVLAGHRMTFMIRSNSGITIRSPINPSGIKGEICLSIFDLKGLDGAGTVYSGLEFTISDETNGSHTILSSLVRIAKVVTPRLVVGWRLWDAYSHANNAIGAIVLLETYMNSRIPDRLAIIANLCNYRKRLSTTALDELEFDFSVCLLTLALLNGDFSILRLWHEISHNIEFPAFKWKRQSDPPTLKLLNSDQHWKAFSWAPSPTARIAPPDVYLFKDEFSLRLRLFSDPALRLSEAKIRTTGLQFMGWLWTTDNIIDFEDLMSYYINSFINAVDDAPDLNSGFMRWTEGAGFMWKFFQALVQLKLYDLAELIWSQAVVDHLHVETSSNKNASNEAPVKKFHLKGLKFEGGRPLLSDMFDYDSGFYIGYESCWHLSILDFIAIMRTLLRRELEWNWIIPEIIATGSLWYGTLETSSDTCSRAIGVFEPIDKGHVLTPVLNTDMRADITNMFLKSYRPRPHSWGVERIGDDGDGSVLCHGNGMIRGIYKTYGEKSQRYTLD</sequence>
<feature type="domain" description="Heterokaryon incompatibility" evidence="1">
    <location>
        <begin position="181"/>
        <end position="343"/>
    </location>
</feature>
<dbReference type="PANTHER" id="PTHR24148">
    <property type="entry name" value="ANKYRIN REPEAT DOMAIN-CONTAINING PROTEIN 39 HOMOLOG-RELATED"/>
    <property type="match status" value="1"/>
</dbReference>
<evidence type="ECO:0000259" key="1">
    <source>
        <dbReference type="Pfam" id="PF06985"/>
    </source>
</evidence>
<dbReference type="OrthoDB" id="3505552at2759"/>
<organism evidence="2 3">
    <name type="scientific">Hyaloscypha bicolor E</name>
    <dbReference type="NCBI Taxonomy" id="1095630"/>
    <lineage>
        <taxon>Eukaryota</taxon>
        <taxon>Fungi</taxon>
        <taxon>Dikarya</taxon>
        <taxon>Ascomycota</taxon>
        <taxon>Pezizomycotina</taxon>
        <taxon>Leotiomycetes</taxon>
        <taxon>Helotiales</taxon>
        <taxon>Hyaloscyphaceae</taxon>
        <taxon>Hyaloscypha</taxon>
        <taxon>Hyaloscypha bicolor</taxon>
    </lineage>
</organism>
<proteinExistence type="predicted"/>